<comment type="caution">
    <text evidence="5">The sequence shown here is derived from an EMBL/GenBank/DDBJ whole genome shotgun (WGS) entry which is preliminary data.</text>
</comment>
<organism evidence="5 6">
    <name type="scientific">Marimonas arenosa</name>
    <dbReference type="NCBI Taxonomy" id="1795305"/>
    <lineage>
        <taxon>Bacteria</taxon>
        <taxon>Pseudomonadati</taxon>
        <taxon>Pseudomonadota</taxon>
        <taxon>Alphaproteobacteria</taxon>
        <taxon>Rhodobacterales</taxon>
        <taxon>Paracoccaceae</taxon>
        <taxon>Marimonas</taxon>
    </lineage>
</organism>
<dbReference type="RefSeq" id="WP_306737755.1">
    <property type="nucleotide sequence ID" value="NZ_JANHAX010000010.1"/>
</dbReference>
<dbReference type="AlphaFoldDB" id="A0AAE3WHH3"/>
<dbReference type="InterPro" id="IPR020449">
    <property type="entry name" value="Tscrpt_reg_AraC-type_HTH"/>
</dbReference>
<reference evidence="5" key="2">
    <citation type="submission" date="2023-02" db="EMBL/GenBank/DDBJ databases">
        <title>'Rhodoalgimonas zhirmunskyi' gen. nov., isolated from a red alga.</title>
        <authorList>
            <person name="Nedashkovskaya O.I."/>
            <person name="Otstavnykh N.Y."/>
            <person name="Bystritskaya E.P."/>
            <person name="Balabanova L.A."/>
            <person name="Isaeva M.P."/>
        </authorList>
    </citation>
    <scope>NUCLEOTIDE SEQUENCE</scope>
    <source>
        <strain evidence="5">KCTC 52189</strain>
    </source>
</reference>
<dbReference type="PRINTS" id="PR00032">
    <property type="entry name" value="HTHARAC"/>
</dbReference>
<dbReference type="GO" id="GO:0003700">
    <property type="term" value="F:DNA-binding transcription factor activity"/>
    <property type="evidence" value="ECO:0007669"/>
    <property type="project" value="InterPro"/>
</dbReference>
<evidence type="ECO:0000256" key="1">
    <source>
        <dbReference type="ARBA" id="ARBA00023015"/>
    </source>
</evidence>
<gene>
    <name evidence="5" type="ORF">NO357_21280</name>
</gene>
<keyword evidence="2" id="KW-0238">DNA-binding</keyword>
<dbReference type="Gene3D" id="1.10.10.60">
    <property type="entry name" value="Homeodomain-like"/>
    <property type="match status" value="1"/>
</dbReference>
<keyword evidence="3" id="KW-0804">Transcription</keyword>
<reference evidence="5" key="1">
    <citation type="submission" date="2022-07" db="EMBL/GenBank/DDBJ databases">
        <authorList>
            <person name="Otstavnykh N."/>
            <person name="Isaeva M."/>
            <person name="Bystritskaya E."/>
        </authorList>
    </citation>
    <scope>NUCLEOTIDE SEQUENCE</scope>
    <source>
        <strain evidence="5">KCTC 52189</strain>
    </source>
</reference>
<keyword evidence="6" id="KW-1185">Reference proteome</keyword>
<evidence type="ECO:0000313" key="6">
    <source>
        <dbReference type="Proteomes" id="UP001226762"/>
    </source>
</evidence>
<dbReference type="PROSITE" id="PS01124">
    <property type="entry name" value="HTH_ARAC_FAMILY_2"/>
    <property type="match status" value="1"/>
</dbReference>
<keyword evidence="1" id="KW-0805">Transcription regulation</keyword>
<dbReference type="Pfam" id="PF12833">
    <property type="entry name" value="HTH_18"/>
    <property type="match status" value="1"/>
</dbReference>
<dbReference type="GO" id="GO:0043565">
    <property type="term" value="F:sequence-specific DNA binding"/>
    <property type="evidence" value="ECO:0007669"/>
    <property type="project" value="InterPro"/>
</dbReference>
<dbReference type="InterPro" id="IPR009057">
    <property type="entry name" value="Homeodomain-like_sf"/>
</dbReference>
<evidence type="ECO:0000259" key="4">
    <source>
        <dbReference type="PROSITE" id="PS01124"/>
    </source>
</evidence>
<accession>A0AAE3WHH3</accession>
<dbReference type="InterPro" id="IPR018060">
    <property type="entry name" value="HTH_AraC"/>
</dbReference>
<dbReference type="EMBL" id="JANHAX010000010">
    <property type="protein sequence ID" value="MDQ2092445.1"/>
    <property type="molecule type" value="Genomic_DNA"/>
</dbReference>
<dbReference type="InterPro" id="IPR035418">
    <property type="entry name" value="AraC-bd_2"/>
</dbReference>
<sequence>MKNMLIRLDLRAAPSDVQYDYWQQVSPSSYRVGRLPNGNGLDVKSELWLQDDIVASQFSANAHRIDAVAATRGQSRAPYVKVRVYEAGHAEIQEVSGPENYLLRPGDVHFIDQSRPWSACYDRHCQKTLIIPHAIIGYRPSEHPIVRTFKGTTPAGRILNYSIKAYYASLEEGEPDYASLLAALEAALHGALGESRRADVRAATITAMRHCVLETPLSQKVSAETVARDFGLSRASVFRAFAYEGGLGRFRCKVKLDRAQDALAGQPQRRGYVSELACELGFSSTAHFSDAFQHRFGVRPSEAYKLTSRTSVPSLASINDPSDLEDTLRWSREAIARTTG</sequence>
<dbReference type="InterPro" id="IPR050204">
    <property type="entry name" value="AraC_XylS_family_regulators"/>
</dbReference>
<feature type="domain" description="HTH araC/xylS-type" evidence="4">
    <location>
        <begin position="213"/>
        <end position="306"/>
    </location>
</feature>
<dbReference type="Proteomes" id="UP001226762">
    <property type="component" value="Unassembled WGS sequence"/>
</dbReference>
<dbReference type="Pfam" id="PF14525">
    <property type="entry name" value="AraC_binding_2"/>
    <property type="match status" value="1"/>
</dbReference>
<dbReference type="PANTHER" id="PTHR46796">
    <property type="entry name" value="HTH-TYPE TRANSCRIPTIONAL ACTIVATOR RHAS-RELATED"/>
    <property type="match status" value="1"/>
</dbReference>
<dbReference type="SMART" id="SM00342">
    <property type="entry name" value="HTH_ARAC"/>
    <property type="match status" value="1"/>
</dbReference>
<evidence type="ECO:0000313" key="5">
    <source>
        <dbReference type="EMBL" id="MDQ2092445.1"/>
    </source>
</evidence>
<evidence type="ECO:0000256" key="2">
    <source>
        <dbReference type="ARBA" id="ARBA00023125"/>
    </source>
</evidence>
<evidence type="ECO:0000256" key="3">
    <source>
        <dbReference type="ARBA" id="ARBA00023163"/>
    </source>
</evidence>
<dbReference type="SUPFAM" id="SSF46689">
    <property type="entry name" value="Homeodomain-like"/>
    <property type="match status" value="1"/>
</dbReference>
<dbReference type="PANTHER" id="PTHR46796:SF6">
    <property type="entry name" value="ARAC SUBFAMILY"/>
    <property type="match status" value="1"/>
</dbReference>
<name>A0AAE3WHH3_9RHOB</name>
<proteinExistence type="predicted"/>
<protein>
    <submittedName>
        <fullName evidence="5">AraC family transcriptional regulator</fullName>
    </submittedName>
</protein>